<name>A0A5Q0BN50_9GAMM</name>
<organism evidence="3 4">
    <name type="scientific">Candidatus Methylospira mobilis</name>
    <dbReference type="NCBI Taxonomy" id="1808979"/>
    <lineage>
        <taxon>Bacteria</taxon>
        <taxon>Pseudomonadati</taxon>
        <taxon>Pseudomonadota</taxon>
        <taxon>Gammaproteobacteria</taxon>
        <taxon>Methylococcales</taxon>
        <taxon>Methylococcaceae</taxon>
        <taxon>Candidatus Methylospira</taxon>
    </lineage>
</organism>
<dbReference type="KEGG" id="mmob:F6R98_13610"/>
<dbReference type="EMBL" id="CP044205">
    <property type="protein sequence ID" value="QFY43527.1"/>
    <property type="molecule type" value="Genomic_DNA"/>
</dbReference>
<feature type="signal peptide" evidence="2">
    <location>
        <begin position="1"/>
        <end position="21"/>
    </location>
</feature>
<keyword evidence="4" id="KW-1185">Reference proteome</keyword>
<evidence type="ECO:0000256" key="1">
    <source>
        <dbReference type="SAM" id="MobiDB-lite"/>
    </source>
</evidence>
<proteinExistence type="predicted"/>
<sequence>MPIARFCFIATLSMAFCPAYADDQPRFQQPQQAEGRPRIPPAEAFSACEGKKEGDAVTFTSRRGETISGICKTIPAQLAAIPDRPPRGGSNDNSGNQPPPPPVDR</sequence>
<feature type="region of interest" description="Disordered" evidence="1">
    <location>
        <begin position="77"/>
        <end position="105"/>
    </location>
</feature>
<dbReference type="AlphaFoldDB" id="A0A5Q0BN50"/>
<protein>
    <submittedName>
        <fullName evidence="3">Uncharacterized protein</fullName>
    </submittedName>
</protein>
<evidence type="ECO:0000256" key="2">
    <source>
        <dbReference type="SAM" id="SignalP"/>
    </source>
</evidence>
<accession>A0A5Q0BN50</accession>
<reference evidence="3 4" key="1">
    <citation type="submission" date="2019-09" db="EMBL/GenBank/DDBJ databases">
        <title>Ecophysiology of the spiral-shaped methanotroph Methylospira mobilis as revealed by the complete genome sequence.</title>
        <authorList>
            <person name="Oshkin I.Y."/>
            <person name="Dedysh S.N."/>
            <person name="Miroshnikov K."/>
            <person name="Danilova O.V."/>
            <person name="Hakobyan A."/>
            <person name="Liesack W."/>
        </authorList>
    </citation>
    <scope>NUCLEOTIDE SEQUENCE [LARGE SCALE GENOMIC DNA]</scope>
    <source>
        <strain evidence="3 4">Shm1</strain>
    </source>
</reference>
<dbReference type="Proteomes" id="UP000325755">
    <property type="component" value="Chromosome"/>
</dbReference>
<dbReference type="OrthoDB" id="5704257at2"/>
<evidence type="ECO:0000313" key="4">
    <source>
        <dbReference type="Proteomes" id="UP000325755"/>
    </source>
</evidence>
<dbReference type="RefSeq" id="WP_153249511.1">
    <property type="nucleotide sequence ID" value="NZ_CP044205.1"/>
</dbReference>
<feature type="chain" id="PRO_5024936947" evidence="2">
    <location>
        <begin position="22"/>
        <end position="105"/>
    </location>
</feature>
<evidence type="ECO:0000313" key="3">
    <source>
        <dbReference type="EMBL" id="QFY43527.1"/>
    </source>
</evidence>
<gene>
    <name evidence="3" type="ORF">F6R98_13610</name>
</gene>
<dbReference type="InParanoid" id="A0A5Q0BN50"/>
<keyword evidence="2" id="KW-0732">Signal</keyword>